<dbReference type="RefSeq" id="WP_077848717.1">
    <property type="nucleotide sequence ID" value="NZ_LZZM01000194.1"/>
</dbReference>
<evidence type="ECO:0000313" key="2">
    <source>
        <dbReference type="Proteomes" id="UP000190890"/>
    </source>
</evidence>
<organism evidence="1 2">
    <name type="scientific">Clostridium puniceum</name>
    <dbReference type="NCBI Taxonomy" id="29367"/>
    <lineage>
        <taxon>Bacteria</taxon>
        <taxon>Bacillati</taxon>
        <taxon>Bacillota</taxon>
        <taxon>Clostridia</taxon>
        <taxon>Eubacteriales</taxon>
        <taxon>Clostridiaceae</taxon>
        <taxon>Clostridium</taxon>
    </lineage>
</organism>
<dbReference type="SUPFAM" id="SSF140500">
    <property type="entry name" value="BAS1536-like"/>
    <property type="match status" value="1"/>
</dbReference>
<dbReference type="AlphaFoldDB" id="A0A1S8TAJ1"/>
<sequence>MDESINKIDLWRHLLHTSINNNKNLNSGVVLELSQKLDKVIVDVYKKQPSFNKNK</sequence>
<proteinExistence type="predicted"/>
<dbReference type="InterPro" id="IPR036638">
    <property type="entry name" value="HLH_DNA-bd_sf"/>
</dbReference>
<protein>
    <recommendedName>
        <fullName evidence="3">Spo0E like sporulation regulatory protein</fullName>
    </recommendedName>
</protein>
<evidence type="ECO:0008006" key="3">
    <source>
        <dbReference type="Google" id="ProtNLM"/>
    </source>
</evidence>
<dbReference type="GO" id="GO:0043937">
    <property type="term" value="P:regulation of sporulation"/>
    <property type="evidence" value="ECO:0007669"/>
    <property type="project" value="InterPro"/>
</dbReference>
<dbReference type="InterPro" id="IPR037208">
    <property type="entry name" value="Spo0E-like_sf"/>
</dbReference>
<dbReference type="Gene3D" id="4.10.280.10">
    <property type="entry name" value="Helix-loop-helix DNA-binding domain"/>
    <property type="match status" value="1"/>
</dbReference>
<keyword evidence="2" id="KW-1185">Reference proteome</keyword>
<dbReference type="GO" id="GO:0046983">
    <property type="term" value="F:protein dimerization activity"/>
    <property type="evidence" value="ECO:0007669"/>
    <property type="project" value="InterPro"/>
</dbReference>
<gene>
    <name evidence="1" type="ORF">CLPUN_36880</name>
</gene>
<dbReference type="EMBL" id="LZZM01000194">
    <property type="protein sequence ID" value="OOM74766.1"/>
    <property type="molecule type" value="Genomic_DNA"/>
</dbReference>
<comment type="caution">
    <text evidence="1">The sequence shown here is derived from an EMBL/GenBank/DDBJ whole genome shotgun (WGS) entry which is preliminary data.</text>
</comment>
<dbReference type="OrthoDB" id="9948481at2"/>
<reference evidence="1 2" key="1">
    <citation type="submission" date="2016-05" db="EMBL/GenBank/DDBJ databases">
        <title>Microbial solvent formation.</title>
        <authorList>
            <person name="Poehlein A."/>
            <person name="Montoya Solano J.D."/>
            <person name="Flitsch S."/>
            <person name="Krabben P."/>
            <person name="Duerre P."/>
            <person name="Daniel R."/>
        </authorList>
    </citation>
    <scope>NUCLEOTIDE SEQUENCE [LARGE SCALE GENOMIC DNA]</scope>
    <source>
        <strain evidence="1 2">DSM 2619</strain>
    </source>
</reference>
<dbReference type="Proteomes" id="UP000190890">
    <property type="component" value="Unassembled WGS sequence"/>
</dbReference>
<evidence type="ECO:0000313" key="1">
    <source>
        <dbReference type="EMBL" id="OOM74766.1"/>
    </source>
</evidence>
<name>A0A1S8TAJ1_9CLOT</name>
<dbReference type="InterPro" id="IPR018540">
    <property type="entry name" value="Spo0E-like"/>
</dbReference>
<dbReference type="Pfam" id="PF09388">
    <property type="entry name" value="SpoOE-like"/>
    <property type="match status" value="1"/>
</dbReference>
<accession>A0A1S8TAJ1</accession>